<sequence length="122" mass="13642">MRSDRLEMNEMKIVDVAKVPISETPHHVDARKVYDTEHANAVVITLAPGESLKKHITPVDVFFYVLEGTGIVEIGDERAEVGKDHLVDSPAKIPHRLANESERPFRVLVVKVPRPTTGTRLL</sequence>
<accession>A0ABM7H6D4</accession>
<protein>
    <submittedName>
        <fullName evidence="2">Cupin</fullName>
    </submittedName>
</protein>
<evidence type="ECO:0000313" key="2">
    <source>
        <dbReference type="EMBL" id="BBL68190.1"/>
    </source>
</evidence>
<reference evidence="2 3" key="1">
    <citation type="submission" date="2019-06" db="EMBL/GenBank/DDBJ databases">
        <title>Complete genome sequence of Methanoculleus chikugoensis strain MG62.</title>
        <authorList>
            <person name="Asakawa S."/>
            <person name="Dianou D."/>
        </authorList>
    </citation>
    <scope>NUCLEOTIDE SEQUENCE [LARGE SCALE GENOMIC DNA]</scope>
    <source>
        <strain evidence="2 3">MG62</strain>
    </source>
</reference>
<dbReference type="Proteomes" id="UP000824969">
    <property type="component" value="Chromosome"/>
</dbReference>
<dbReference type="PANTHER" id="PTHR37694:SF1">
    <property type="entry name" value="SLR8022 PROTEIN"/>
    <property type="match status" value="1"/>
</dbReference>
<keyword evidence="3" id="KW-1185">Reference proteome</keyword>
<evidence type="ECO:0000313" key="3">
    <source>
        <dbReference type="Proteomes" id="UP000824969"/>
    </source>
</evidence>
<dbReference type="EMBL" id="AP019781">
    <property type="protein sequence ID" value="BBL68190.1"/>
    <property type="molecule type" value="Genomic_DNA"/>
</dbReference>
<dbReference type="InterPro" id="IPR013096">
    <property type="entry name" value="Cupin_2"/>
</dbReference>
<organism evidence="2 3">
    <name type="scientific">Methanoculleus chikugoensis</name>
    <dbReference type="NCBI Taxonomy" id="118126"/>
    <lineage>
        <taxon>Archaea</taxon>
        <taxon>Methanobacteriati</taxon>
        <taxon>Methanobacteriota</taxon>
        <taxon>Stenosarchaea group</taxon>
        <taxon>Methanomicrobia</taxon>
        <taxon>Methanomicrobiales</taxon>
        <taxon>Methanomicrobiaceae</taxon>
        <taxon>Methanoculleus</taxon>
    </lineage>
</organism>
<evidence type="ECO:0000259" key="1">
    <source>
        <dbReference type="Pfam" id="PF07883"/>
    </source>
</evidence>
<feature type="domain" description="Cupin type-2" evidence="1">
    <location>
        <begin position="43"/>
        <end position="110"/>
    </location>
</feature>
<name>A0ABM7H6D4_9EURY</name>
<dbReference type="PANTHER" id="PTHR37694">
    <property type="entry name" value="SLR8022 PROTEIN"/>
    <property type="match status" value="1"/>
</dbReference>
<dbReference type="CDD" id="cd06984">
    <property type="entry name" value="cupin_Moth_1897"/>
    <property type="match status" value="1"/>
</dbReference>
<gene>
    <name evidence="2" type="ORF">MchiMG62_13710</name>
</gene>
<dbReference type="Pfam" id="PF07883">
    <property type="entry name" value="Cupin_2"/>
    <property type="match status" value="1"/>
</dbReference>
<proteinExistence type="predicted"/>